<dbReference type="EMBL" id="MQWB01000001">
    <property type="protein sequence ID" value="OZC02728.1"/>
    <property type="molecule type" value="Genomic_DNA"/>
</dbReference>
<evidence type="ECO:0000313" key="3">
    <source>
        <dbReference type="Proteomes" id="UP000216446"/>
    </source>
</evidence>
<protein>
    <recommendedName>
        <fullName evidence="4">DUF2085 domain-containing protein</fullName>
    </recommendedName>
</protein>
<feature type="transmembrane region" description="Helical" evidence="1">
    <location>
        <begin position="109"/>
        <end position="129"/>
    </location>
</feature>
<keyword evidence="3" id="KW-1185">Reference proteome</keyword>
<reference evidence="2 3" key="1">
    <citation type="submission" date="2016-11" db="EMBL/GenBank/DDBJ databases">
        <title>Study of marine rhodopsin-containing bacteria.</title>
        <authorList>
            <person name="Yoshizawa S."/>
            <person name="Kumagai Y."/>
            <person name="Kogure K."/>
        </authorList>
    </citation>
    <scope>NUCLEOTIDE SEQUENCE [LARGE SCALE GENOMIC DNA]</scope>
    <source>
        <strain evidence="2 3">SG-29</strain>
    </source>
</reference>
<accession>A0A259TYR9</accession>
<dbReference type="InParanoid" id="A0A259TYR9"/>
<dbReference type="Proteomes" id="UP000216446">
    <property type="component" value="Unassembled WGS sequence"/>
</dbReference>
<keyword evidence="1" id="KW-0812">Transmembrane</keyword>
<sequence length="174" mass="18180">MTPRADIRLPPTLAWGIGSILAVLFLGLAFLPPLVDGFARGALMHGFSFVCHQLPERSASIGGAPLALCHRCTGIFAGFTLGLVVGPLAVPSFVQGVKRVFSRVSPKHRALAVLLAAGVPTLVDWMLGASGLWMNTPVSRTVTGLFLGLVAGLLVARGLLEQRAVVMSSSPTLT</sequence>
<keyword evidence="1" id="KW-0472">Membrane</keyword>
<feature type="transmembrane region" description="Helical" evidence="1">
    <location>
        <begin position="12"/>
        <end position="31"/>
    </location>
</feature>
<feature type="transmembrane region" description="Helical" evidence="1">
    <location>
        <begin position="75"/>
        <end position="97"/>
    </location>
</feature>
<comment type="caution">
    <text evidence="2">The sequence shown here is derived from an EMBL/GenBank/DDBJ whole genome shotgun (WGS) entry which is preliminary data.</text>
</comment>
<dbReference type="InterPro" id="IPR019206">
    <property type="entry name" value="DUF2085_TM"/>
</dbReference>
<name>A0A259TYR9_9BACT</name>
<organism evidence="2 3">
    <name type="scientific">Rubricoccus marinus</name>
    <dbReference type="NCBI Taxonomy" id="716817"/>
    <lineage>
        <taxon>Bacteria</taxon>
        <taxon>Pseudomonadati</taxon>
        <taxon>Rhodothermota</taxon>
        <taxon>Rhodothermia</taxon>
        <taxon>Rhodothermales</taxon>
        <taxon>Rubricoccaceae</taxon>
        <taxon>Rubricoccus</taxon>
    </lineage>
</organism>
<dbReference type="Pfam" id="PF09858">
    <property type="entry name" value="DUF2085"/>
    <property type="match status" value="1"/>
</dbReference>
<dbReference type="AlphaFoldDB" id="A0A259TYR9"/>
<proteinExistence type="predicted"/>
<evidence type="ECO:0000313" key="2">
    <source>
        <dbReference type="EMBL" id="OZC02728.1"/>
    </source>
</evidence>
<keyword evidence="1" id="KW-1133">Transmembrane helix</keyword>
<evidence type="ECO:0000256" key="1">
    <source>
        <dbReference type="SAM" id="Phobius"/>
    </source>
</evidence>
<dbReference type="RefSeq" id="WP_094547263.1">
    <property type="nucleotide sequence ID" value="NZ_MQWB01000001.1"/>
</dbReference>
<dbReference type="OrthoDB" id="9810176at2"/>
<evidence type="ECO:0008006" key="4">
    <source>
        <dbReference type="Google" id="ProtNLM"/>
    </source>
</evidence>
<gene>
    <name evidence="2" type="ORF">BSZ36_06920</name>
</gene>
<feature type="transmembrane region" description="Helical" evidence="1">
    <location>
        <begin position="141"/>
        <end position="160"/>
    </location>
</feature>